<dbReference type="RefSeq" id="WP_317958318.1">
    <property type="nucleotide sequence ID" value="NZ_BSKO01000001.1"/>
</dbReference>
<feature type="transmembrane region" description="Helical" evidence="5">
    <location>
        <begin position="337"/>
        <end position="356"/>
    </location>
</feature>
<evidence type="ECO:0000256" key="1">
    <source>
        <dbReference type="ARBA" id="ARBA00004141"/>
    </source>
</evidence>
<evidence type="ECO:0000313" key="7">
    <source>
        <dbReference type="EMBL" id="GLO67574.1"/>
    </source>
</evidence>
<feature type="transmembrane region" description="Helical" evidence="5">
    <location>
        <begin position="33"/>
        <end position="52"/>
    </location>
</feature>
<keyword evidence="8" id="KW-1185">Reference proteome</keyword>
<feature type="transmembrane region" description="Helical" evidence="5">
    <location>
        <begin position="201"/>
        <end position="218"/>
    </location>
</feature>
<evidence type="ECO:0000256" key="2">
    <source>
        <dbReference type="ARBA" id="ARBA00022692"/>
    </source>
</evidence>
<feature type="transmembrane region" description="Helical" evidence="5">
    <location>
        <begin position="305"/>
        <end position="325"/>
    </location>
</feature>
<keyword evidence="4 5" id="KW-0472">Membrane</keyword>
<reference evidence="7 8" key="1">
    <citation type="submission" date="2023-02" db="EMBL/GenBank/DDBJ databases">
        <title>Oceanobacillus kimchii IFOP_LL358 isolated form Alexandrium catenella lab strain.</title>
        <authorList>
            <person name="Gajardo G."/>
            <person name="Ueki S."/>
            <person name="Maruyama F."/>
        </authorList>
    </citation>
    <scope>NUCLEOTIDE SEQUENCE [LARGE SCALE GENOMIC DNA]</scope>
    <source>
        <strain evidence="7 8">IFOP_LL358</strain>
    </source>
</reference>
<sequence length="382" mass="43545">MKVSKLVSLLFVVSLVTLINAPTLKIILISSEVINIIGISLIVVTGSLKLFLNEKIVLNKSIIITLISIWCFWIILLASTYWSPVVLDLKNLFKYLSVFIISFIILLTSEKKDARLFIVFQLIWSLYIAILNLSLGIQVDSSLGQHYLTVGFPIGIGLVISTGLLINYINNKQSKYKIIFMILFFILFLVSLINLSGRSPVFMSIAVILLTWLMYIVLNKKKRLRNLLLLIIVTISGYFLIIKAADTVWINRFQDLLESTEDEPRWLIYKNTLNLIQQNPIKGYGLDSYSSVASGTYPHNIFLEVMFYGGFSALIFLVIIIINFLINMLRVIKNKDFESITISMIALYSLFIWNFSYSLSDTTMVFSSICFLIGISKQNFIK</sequence>
<proteinExistence type="predicted"/>
<evidence type="ECO:0000259" key="6">
    <source>
        <dbReference type="Pfam" id="PF04932"/>
    </source>
</evidence>
<feature type="transmembrane region" description="Helical" evidence="5">
    <location>
        <begin position="64"/>
        <end position="86"/>
    </location>
</feature>
<keyword evidence="2 5" id="KW-0812">Transmembrane</keyword>
<evidence type="ECO:0000256" key="4">
    <source>
        <dbReference type="ARBA" id="ARBA00023136"/>
    </source>
</evidence>
<evidence type="ECO:0000256" key="5">
    <source>
        <dbReference type="SAM" id="Phobius"/>
    </source>
</evidence>
<name>A0ABQ5TP72_9BACI</name>
<feature type="transmembrane region" description="Helical" evidence="5">
    <location>
        <begin position="147"/>
        <end position="166"/>
    </location>
</feature>
<feature type="transmembrane region" description="Helical" evidence="5">
    <location>
        <begin position="227"/>
        <end position="245"/>
    </location>
</feature>
<organism evidence="7 8">
    <name type="scientific">Oceanobacillus kimchii</name>
    <dbReference type="NCBI Taxonomy" id="746691"/>
    <lineage>
        <taxon>Bacteria</taxon>
        <taxon>Bacillati</taxon>
        <taxon>Bacillota</taxon>
        <taxon>Bacilli</taxon>
        <taxon>Bacillales</taxon>
        <taxon>Bacillaceae</taxon>
        <taxon>Oceanobacillus</taxon>
    </lineage>
</organism>
<dbReference type="PANTHER" id="PTHR37422:SF13">
    <property type="entry name" value="LIPOPOLYSACCHARIDE BIOSYNTHESIS PROTEIN PA4999-RELATED"/>
    <property type="match status" value="1"/>
</dbReference>
<feature type="transmembrane region" description="Helical" evidence="5">
    <location>
        <begin position="92"/>
        <end position="109"/>
    </location>
</feature>
<keyword evidence="3 5" id="KW-1133">Transmembrane helix</keyword>
<evidence type="ECO:0000256" key="3">
    <source>
        <dbReference type="ARBA" id="ARBA00022989"/>
    </source>
</evidence>
<dbReference type="PANTHER" id="PTHR37422">
    <property type="entry name" value="TEICHURONIC ACID BIOSYNTHESIS PROTEIN TUAE"/>
    <property type="match status" value="1"/>
</dbReference>
<feature type="domain" description="O-antigen ligase-related" evidence="6">
    <location>
        <begin position="184"/>
        <end position="317"/>
    </location>
</feature>
<dbReference type="EMBL" id="BSKO01000001">
    <property type="protein sequence ID" value="GLO67574.1"/>
    <property type="molecule type" value="Genomic_DNA"/>
</dbReference>
<dbReference type="Proteomes" id="UP001275436">
    <property type="component" value="Unassembled WGS sequence"/>
</dbReference>
<feature type="transmembrane region" description="Helical" evidence="5">
    <location>
        <begin position="116"/>
        <end position="135"/>
    </location>
</feature>
<dbReference type="InterPro" id="IPR007016">
    <property type="entry name" value="O-antigen_ligase-rel_domated"/>
</dbReference>
<evidence type="ECO:0000313" key="8">
    <source>
        <dbReference type="Proteomes" id="UP001275436"/>
    </source>
</evidence>
<gene>
    <name evidence="7" type="ORF">MACH08_33580</name>
</gene>
<comment type="subcellular location">
    <subcellularLocation>
        <location evidence="1">Membrane</location>
        <topology evidence="1">Multi-pass membrane protein</topology>
    </subcellularLocation>
</comment>
<protein>
    <submittedName>
        <fullName evidence="7">O-antigen polymerase</fullName>
    </submittedName>
</protein>
<accession>A0ABQ5TP72</accession>
<dbReference type="InterPro" id="IPR051533">
    <property type="entry name" value="WaaL-like"/>
</dbReference>
<feature type="transmembrane region" description="Helical" evidence="5">
    <location>
        <begin position="178"/>
        <end position="195"/>
    </location>
</feature>
<dbReference type="Pfam" id="PF04932">
    <property type="entry name" value="Wzy_C"/>
    <property type="match status" value="1"/>
</dbReference>
<comment type="caution">
    <text evidence="7">The sequence shown here is derived from an EMBL/GenBank/DDBJ whole genome shotgun (WGS) entry which is preliminary data.</text>
</comment>